<comment type="caution">
    <text evidence="8">The sequence shown here is derived from an EMBL/GenBank/DDBJ whole genome shotgun (WGS) entry which is preliminary data.</text>
</comment>
<dbReference type="PANTHER" id="PTHR34697:SF2">
    <property type="entry name" value="PHOSPHATIDYLGLYCEROL LYSYLTRANSFERASE"/>
    <property type="match status" value="1"/>
</dbReference>
<feature type="transmembrane region" description="Helical" evidence="6">
    <location>
        <begin position="93"/>
        <end position="113"/>
    </location>
</feature>
<evidence type="ECO:0000256" key="1">
    <source>
        <dbReference type="ARBA" id="ARBA00004651"/>
    </source>
</evidence>
<feature type="transmembrane region" description="Helical" evidence="6">
    <location>
        <begin position="158"/>
        <end position="173"/>
    </location>
</feature>
<proteinExistence type="predicted"/>
<evidence type="ECO:0000256" key="2">
    <source>
        <dbReference type="ARBA" id="ARBA00022475"/>
    </source>
</evidence>
<name>A0A4S4FWP9_9MICO</name>
<keyword evidence="2" id="KW-1003">Cell membrane</keyword>
<feature type="transmembrane region" description="Helical" evidence="6">
    <location>
        <begin position="211"/>
        <end position="230"/>
    </location>
</feature>
<organism evidence="8 9">
    <name type="scientific">Orlajensenia flava</name>
    <dbReference type="NCBI Taxonomy" id="2565934"/>
    <lineage>
        <taxon>Bacteria</taxon>
        <taxon>Bacillati</taxon>
        <taxon>Actinomycetota</taxon>
        <taxon>Actinomycetes</taxon>
        <taxon>Micrococcales</taxon>
        <taxon>Microbacteriaceae</taxon>
        <taxon>Orlajensenia</taxon>
    </lineage>
</organism>
<gene>
    <name evidence="8" type="ORF">E6C70_02570</name>
</gene>
<dbReference type="EMBL" id="SSSN01000003">
    <property type="protein sequence ID" value="THG34984.1"/>
    <property type="molecule type" value="Genomic_DNA"/>
</dbReference>
<feature type="transmembrane region" description="Helical" evidence="6">
    <location>
        <begin position="455"/>
        <end position="477"/>
    </location>
</feature>
<protein>
    <submittedName>
        <fullName evidence="8">DUF2156 domain-containing protein</fullName>
    </submittedName>
</protein>
<accession>A0A4S4FWP9</accession>
<dbReference type="InterPro" id="IPR035952">
    <property type="entry name" value="Rhomboid-like_sf"/>
</dbReference>
<keyword evidence="9" id="KW-1185">Reference proteome</keyword>
<evidence type="ECO:0000313" key="8">
    <source>
        <dbReference type="EMBL" id="THG34984.1"/>
    </source>
</evidence>
<dbReference type="GO" id="GO:0005886">
    <property type="term" value="C:plasma membrane"/>
    <property type="evidence" value="ECO:0007669"/>
    <property type="project" value="UniProtKB-SubCell"/>
</dbReference>
<feature type="transmembrane region" description="Helical" evidence="6">
    <location>
        <begin position="279"/>
        <end position="300"/>
    </location>
</feature>
<feature type="transmembrane region" description="Helical" evidence="6">
    <location>
        <begin position="378"/>
        <end position="404"/>
    </location>
</feature>
<dbReference type="AlphaFoldDB" id="A0A4S4FWP9"/>
<feature type="domain" description="Phosphatidylglycerol lysyltransferase C-terminal" evidence="7">
    <location>
        <begin position="488"/>
        <end position="782"/>
    </location>
</feature>
<dbReference type="PANTHER" id="PTHR34697">
    <property type="entry name" value="PHOSPHATIDYLGLYCEROL LYSYLTRANSFERASE"/>
    <property type="match status" value="1"/>
</dbReference>
<keyword evidence="5 6" id="KW-0472">Membrane</keyword>
<feature type="transmembrane region" description="Helical" evidence="6">
    <location>
        <begin position="345"/>
        <end position="366"/>
    </location>
</feature>
<evidence type="ECO:0000313" key="9">
    <source>
        <dbReference type="Proteomes" id="UP000307380"/>
    </source>
</evidence>
<feature type="transmembrane region" description="Helical" evidence="6">
    <location>
        <begin position="179"/>
        <end position="199"/>
    </location>
</feature>
<dbReference type="GO" id="GO:0055091">
    <property type="term" value="P:phospholipid homeostasis"/>
    <property type="evidence" value="ECO:0007669"/>
    <property type="project" value="TreeGrafter"/>
</dbReference>
<dbReference type="Gene3D" id="1.20.1540.10">
    <property type="entry name" value="Rhomboid-like"/>
    <property type="match status" value="1"/>
</dbReference>
<feature type="transmembrane region" description="Helical" evidence="6">
    <location>
        <begin position="307"/>
        <end position="325"/>
    </location>
</feature>
<evidence type="ECO:0000256" key="6">
    <source>
        <dbReference type="SAM" id="Phobius"/>
    </source>
</evidence>
<feature type="transmembrane region" description="Helical" evidence="6">
    <location>
        <begin position="52"/>
        <end position="81"/>
    </location>
</feature>
<dbReference type="OrthoDB" id="594838at2"/>
<feature type="transmembrane region" description="Helical" evidence="6">
    <location>
        <begin position="133"/>
        <end position="151"/>
    </location>
</feature>
<dbReference type="InterPro" id="IPR051211">
    <property type="entry name" value="PG_lysyltransferase"/>
</dbReference>
<reference evidence="8 9" key="1">
    <citation type="submission" date="2019-04" db="EMBL/GenBank/DDBJ databases">
        <authorList>
            <person name="Jiang L."/>
        </authorList>
    </citation>
    <scope>NUCLEOTIDE SEQUENCE [LARGE SCALE GENOMIC DNA]</scope>
    <source>
        <strain evidence="8 9">YIM 131861</strain>
    </source>
</reference>
<comment type="subcellular location">
    <subcellularLocation>
        <location evidence="1">Cell membrane</location>
        <topology evidence="1">Multi-pass membrane protein</topology>
    </subcellularLocation>
</comment>
<dbReference type="InterPro" id="IPR016181">
    <property type="entry name" value="Acyl_CoA_acyltransferase"/>
</dbReference>
<keyword evidence="4 6" id="KW-1133">Transmembrane helix</keyword>
<dbReference type="RefSeq" id="WP_136421944.1">
    <property type="nucleotide sequence ID" value="NZ_SSSN01000003.1"/>
</dbReference>
<dbReference type="SUPFAM" id="SSF55729">
    <property type="entry name" value="Acyl-CoA N-acyltransferases (Nat)"/>
    <property type="match status" value="1"/>
</dbReference>
<keyword evidence="3 6" id="KW-0812">Transmembrane</keyword>
<evidence type="ECO:0000256" key="5">
    <source>
        <dbReference type="ARBA" id="ARBA00023136"/>
    </source>
</evidence>
<dbReference type="Pfam" id="PF09924">
    <property type="entry name" value="LPG_synthase_C"/>
    <property type="match status" value="1"/>
</dbReference>
<dbReference type="SUPFAM" id="SSF144091">
    <property type="entry name" value="Rhomboid-like"/>
    <property type="match status" value="1"/>
</dbReference>
<dbReference type="Proteomes" id="UP000307380">
    <property type="component" value="Unassembled WGS sequence"/>
</dbReference>
<evidence type="ECO:0000256" key="4">
    <source>
        <dbReference type="ARBA" id="ARBA00022989"/>
    </source>
</evidence>
<feature type="transmembrane region" description="Helical" evidence="6">
    <location>
        <begin position="12"/>
        <end position="32"/>
    </location>
</feature>
<dbReference type="GO" id="GO:0016755">
    <property type="term" value="F:aminoacyltransferase activity"/>
    <property type="evidence" value="ECO:0007669"/>
    <property type="project" value="TreeGrafter"/>
</dbReference>
<evidence type="ECO:0000256" key="3">
    <source>
        <dbReference type="ARBA" id="ARBA00022692"/>
    </source>
</evidence>
<evidence type="ECO:0000259" key="7">
    <source>
        <dbReference type="Pfam" id="PF09924"/>
    </source>
</evidence>
<sequence length="818" mass="86774">MRVLRQAARIPVALCVAGILLVIGIISMAGGGRGVLSPERAGADPAAIAQHHWWVLITSQLIAGSWPALIIAVVATIIVVGWAERTMGGARTVLAFVVTGTIASLVGLGLEYIGSRAGEYWTSSVSALDTLDPLTPIAGTLAWASAGANGIWRRRIRVLLLTGAVAMLLYSGLPSDLYLLVAVGVGLLGGRLTLGRSAIPHWRSSRRERRGLLALVTIVLALGPLLSLAAPVRFGLLAPLGVTMSDATPSGRMPRVGCGNGRFDLNCVNALGHAHLHGVGGTLLSILPLVLMLVGAWGLLAGRRAAVWMLAALGLVQSAVAAWYLGILPATTSAGPPPGRHNAELVVWVAASILVPFAFSLILLAERRSFPVRVARRRALVITGLLAGWALVCVAVALAGSWLLRDQFRPAATWAGLLADLPSRFVPSSFLRSQPLVLHPTSPLANVVVHGAGPLFWVGVIVATVLLLRGTGTAVVAPDAARIRSLLARGSGTLGYMATWAGNSLWTSSNASAGIAYRVVGGVAVTTSDPFGSPAHPGAVLREFVEFCDANAWTPVFYSVHEPVRATLAEAGWSSIEVAEEITVDPRGFSTSGKAMQDVRTSVNRSRRDDLRVRWATWSEMPVRITAQITALSEEWMSSKDLPELGFTLGGLDELRDDDVMLAVVLDTEDRVRAITSWLPIRRDGVLMGRTLDMMRRAPGAPNGVMEFVIAEAMSHFAAEGLVVVSLSGSPLAGAGAERAGAPLAQVLDLLARTLEPLYGFRSLLRFKKKFSPALEPLHLVYRDPVTLPAIGMAVARCYLPTLTVRGLGEILRDRQNR</sequence>
<dbReference type="InterPro" id="IPR024320">
    <property type="entry name" value="LPG_synthase_C"/>
</dbReference>